<evidence type="ECO:0000313" key="2">
    <source>
        <dbReference type="Proteomes" id="UP000182894"/>
    </source>
</evidence>
<dbReference type="STRING" id="89065.SAMN05216605_121147"/>
<accession>A0A1G8R2V7</accession>
<proteinExistence type="predicted"/>
<dbReference type="AlphaFoldDB" id="A0A1G8R2V7"/>
<gene>
    <name evidence="1" type="ORF">SAMN05216605_121147</name>
</gene>
<dbReference type="RefSeq" id="WP_074758327.1">
    <property type="nucleotide sequence ID" value="NZ_FNCO01000021.1"/>
</dbReference>
<evidence type="ECO:0000313" key="1">
    <source>
        <dbReference type="EMBL" id="SDJ11297.1"/>
    </source>
</evidence>
<evidence type="ECO:0008006" key="3">
    <source>
        <dbReference type="Google" id="ProtNLM"/>
    </source>
</evidence>
<organism evidence="1 2">
    <name type="scientific">Pseudomonas abietaniphila</name>
    <dbReference type="NCBI Taxonomy" id="89065"/>
    <lineage>
        <taxon>Bacteria</taxon>
        <taxon>Pseudomonadati</taxon>
        <taxon>Pseudomonadota</taxon>
        <taxon>Gammaproteobacteria</taxon>
        <taxon>Pseudomonadales</taxon>
        <taxon>Pseudomonadaceae</taxon>
        <taxon>Pseudomonas</taxon>
    </lineage>
</organism>
<dbReference type="EMBL" id="FNCO01000021">
    <property type="protein sequence ID" value="SDJ11297.1"/>
    <property type="molecule type" value="Genomic_DNA"/>
</dbReference>
<keyword evidence="2" id="KW-1185">Reference proteome</keyword>
<name>A0A1G8R2V7_9PSED</name>
<dbReference type="Proteomes" id="UP000182894">
    <property type="component" value="Unassembled WGS sequence"/>
</dbReference>
<dbReference type="OrthoDB" id="1442157at2"/>
<protein>
    <recommendedName>
        <fullName evidence="3">Apea-like HEPN domain-containing protein</fullName>
    </recommendedName>
</protein>
<sequence length="157" mass="17774">MPQRDIEPLDLLAFEFFREFARCEYCLKISGFLTGSPRAPKANWTTFAQSIEQLFNEPGEQLADAIGYYLEHPPKKQIVGEEGLTWEQELPNHANVADLVLKLVCRVRNNLFHGGKFNGHWFEPQRSDDLLRAGLIILRSAISASPQVSQAYAGRAE</sequence>
<reference evidence="2" key="1">
    <citation type="submission" date="2016-10" db="EMBL/GenBank/DDBJ databases">
        <authorList>
            <person name="Varghese N."/>
            <person name="Submissions S."/>
        </authorList>
    </citation>
    <scope>NUCLEOTIDE SEQUENCE [LARGE SCALE GENOMIC DNA]</scope>
    <source>
        <strain evidence="2">ATCC 700689</strain>
    </source>
</reference>